<sequence>MDYEQLMLTKTDYSFYQFYELLDKIRPAVYTVNELAERTEMSYQKTYNMVQDINQQVQAYLPEQKSFLTEHGGVDTRKLFVSLDRYRFEIIQANLPFKLLWYMLTTENPTIEIFCKDNDVSKSTVFRKLKLFNDFLKRFKLHMRYKNLAIVGDERYTRLVLYQVMRITAREQSINIFPPELREEVQQVHNLIFQNIDVFEELHDTEDIDFVVAIFLLREHHGFYVNNDSRYQALTAENPNYNIDVLAPMLDVPENRLAGELNFAFFLLNYPPIFRDANSNFLQRTLRFYSRTENIIWSLVTDCLKVIQHNDFNDEVDLTQDRLLLGNLLNTTLGSYILRGPFPAFTYVPINDSVLRFGKNKLYLDIDYYFNHLPQNFRAFSSVKDQLINAFYQFIMRNYVSYDKNYQLKIGLYMEESNLTYQDYRDLLNGIPYFKVAPYFTKFAEQYDVVVTTSASLYRKHAQRGNYFFFDVETSDILGGLYQQLQTYYAKHILGGHLKNSTSASKTKPAGQDDTSSEN</sequence>
<keyword evidence="1" id="KW-0805">Transcription regulation</keyword>
<name>A0A192GZL2_9LACO</name>
<evidence type="ECO:0000256" key="2">
    <source>
        <dbReference type="ARBA" id="ARBA00023163"/>
    </source>
</evidence>
<dbReference type="STRING" id="375175.AYR53_01375"/>
<dbReference type="InterPro" id="IPR007737">
    <property type="entry name" value="Mga_HTH"/>
</dbReference>
<keyword evidence="2" id="KW-0804">Transcription</keyword>
<reference evidence="3 4" key="1">
    <citation type="submission" date="2016-03" db="EMBL/GenBank/DDBJ databases">
        <title>Pediococcus and Lactobacillus from brewery environment - whole genome sequencing and assembly.</title>
        <authorList>
            <person name="Behr J."/>
            <person name="Geissler A.J."/>
            <person name="Vogel R.F."/>
        </authorList>
    </citation>
    <scope>NUCLEOTIDE SEQUENCE [LARGE SCALE GENOMIC DNA]</scope>
    <source>
        <strain evidence="3 4">TMW 1.1989</strain>
    </source>
</reference>
<gene>
    <name evidence="3" type="ORF">AYR53_01375</name>
</gene>
<dbReference type="EMBL" id="CP014873">
    <property type="protein sequence ID" value="ANK61530.1"/>
    <property type="molecule type" value="Genomic_DNA"/>
</dbReference>
<dbReference type="GeneID" id="42980887"/>
<dbReference type="InterPro" id="IPR036388">
    <property type="entry name" value="WH-like_DNA-bd_sf"/>
</dbReference>
<evidence type="ECO:0000313" key="3">
    <source>
        <dbReference type="EMBL" id="ANK61530.1"/>
    </source>
</evidence>
<dbReference type="Pfam" id="PF05043">
    <property type="entry name" value="Mga"/>
    <property type="match status" value="1"/>
</dbReference>
<dbReference type="InterPro" id="IPR050661">
    <property type="entry name" value="BglG_antiterminators"/>
</dbReference>
<dbReference type="PANTHER" id="PTHR30185">
    <property type="entry name" value="CRYPTIC BETA-GLUCOSIDE BGL OPERON ANTITERMINATOR"/>
    <property type="match status" value="1"/>
</dbReference>
<dbReference type="Gene3D" id="1.10.10.10">
    <property type="entry name" value="Winged helix-like DNA-binding domain superfamily/Winged helix DNA-binding domain"/>
    <property type="match status" value="1"/>
</dbReference>
<dbReference type="OrthoDB" id="2188960at2"/>
<dbReference type="Proteomes" id="UP000078582">
    <property type="component" value="Chromosome"/>
</dbReference>
<proteinExistence type="predicted"/>
<dbReference type="AlphaFoldDB" id="A0A192GZL2"/>
<keyword evidence="4" id="KW-1185">Reference proteome</keyword>
<organism evidence="3 4">
    <name type="scientific">Loigolactobacillus backii</name>
    <dbReference type="NCBI Taxonomy" id="375175"/>
    <lineage>
        <taxon>Bacteria</taxon>
        <taxon>Bacillati</taxon>
        <taxon>Bacillota</taxon>
        <taxon>Bacilli</taxon>
        <taxon>Lactobacillales</taxon>
        <taxon>Lactobacillaceae</taxon>
        <taxon>Loigolactobacillus</taxon>
    </lineage>
</organism>
<evidence type="ECO:0000256" key="1">
    <source>
        <dbReference type="ARBA" id="ARBA00023015"/>
    </source>
</evidence>
<evidence type="ECO:0000313" key="4">
    <source>
        <dbReference type="Proteomes" id="UP000078582"/>
    </source>
</evidence>
<dbReference type="PANTHER" id="PTHR30185:SF13">
    <property type="entry name" value="LICABCH OPERON REGULATOR-RELATED"/>
    <property type="match status" value="1"/>
</dbReference>
<dbReference type="RefSeq" id="WP_068222134.1">
    <property type="nucleotide sequence ID" value="NZ_CP014623.1"/>
</dbReference>
<accession>A0A192GZL2</accession>
<protein>
    <submittedName>
        <fullName evidence="3">Uncharacterized protein</fullName>
    </submittedName>
</protein>
<dbReference type="KEGG" id="lbt:AYR52_00135"/>